<accession>A0A7Z8YBN8</accession>
<sequence length="65" mass="7186">MPIMPVMPIMPIIPEIPVINFAKGASRTGKNFGKVCAVKSDTLEDSEDIGGIRKRVERDFGEKRV</sequence>
<reference evidence="1 2" key="1">
    <citation type="submission" date="2018-11" db="EMBL/GenBank/DDBJ databases">
        <authorList>
            <consortium name="Pathogen Informatics"/>
        </authorList>
    </citation>
    <scope>NUCLEOTIDE SEQUENCE [LARGE SCALE GENOMIC DNA]</scope>
    <source>
        <strain evidence="1 2">NCTC11458</strain>
    </source>
</reference>
<organism evidence="1 2">
    <name type="scientific">Capnocytophaga ochracea</name>
    <dbReference type="NCBI Taxonomy" id="1018"/>
    <lineage>
        <taxon>Bacteria</taxon>
        <taxon>Pseudomonadati</taxon>
        <taxon>Bacteroidota</taxon>
        <taxon>Flavobacteriia</taxon>
        <taxon>Flavobacteriales</taxon>
        <taxon>Flavobacteriaceae</taxon>
        <taxon>Capnocytophaga</taxon>
    </lineage>
</organism>
<evidence type="ECO:0000313" key="1">
    <source>
        <dbReference type="EMBL" id="VDG81369.1"/>
    </source>
</evidence>
<name>A0A7Z8YBN8_CAPOC</name>
<protein>
    <submittedName>
        <fullName evidence="1">Uncharacterized protein</fullName>
    </submittedName>
</protein>
<evidence type="ECO:0000313" key="2">
    <source>
        <dbReference type="Proteomes" id="UP000276733"/>
    </source>
</evidence>
<comment type="caution">
    <text evidence="1">The sequence shown here is derived from an EMBL/GenBank/DDBJ whole genome shotgun (WGS) entry which is preliminary data.</text>
</comment>
<proteinExistence type="predicted"/>
<gene>
    <name evidence="1" type="ORF">NCTC11458_00656</name>
</gene>
<dbReference type="EMBL" id="UYIQ01000001">
    <property type="protein sequence ID" value="VDG81369.1"/>
    <property type="molecule type" value="Genomic_DNA"/>
</dbReference>
<dbReference type="AlphaFoldDB" id="A0A7Z8YBN8"/>
<dbReference type="Proteomes" id="UP000276733">
    <property type="component" value="Unassembled WGS sequence"/>
</dbReference>